<reference evidence="4 5" key="1">
    <citation type="submission" date="2021-05" db="EMBL/GenBank/DDBJ databases">
        <title>Genome Assembly of Synthetic Allotetraploid Brassica napus Reveals Homoeologous Exchanges between Subgenomes.</title>
        <authorList>
            <person name="Davis J.T."/>
        </authorList>
    </citation>
    <scope>NUCLEOTIDE SEQUENCE [LARGE SCALE GENOMIC DNA]</scope>
    <source>
        <strain evidence="5">cv. Da-Ae</strain>
        <tissue evidence="4">Seedling</tissue>
    </source>
</reference>
<feature type="region of interest" description="Disordered" evidence="2">
    <location>
        <begin position="129"/>
        <end position="263"/>
    </location>
</feature>
<organism evidence="4 5">
    <name type="scientific">Brassica napus</name>
    <name type="common">Rape</name>
    <dbReference type="NCBI Taxonomy" id="3708"/>
    <lineage>
        <taxon>Eukaryota</taxon>
        <taxon>Viridiplantae</taxon>
        <taxon>Streptophyta</taxon>
        <taxon>Embryophyta</taxon>
        <taxon>Tracheophyta</taxon>
        <taxon>Spermatophyta</taxon>
        <taxon>Magnoliopsida</taxon>
        <taxon>eudicotyledons</taxon>
        <taxon>Gunneridae</taxon>
        <taxon>Pentapetalae</taxon>
        <taxon>rosids</taxon>
        <taxon>malvids</taxon>
        <taxon>Brassicales</taxon>
        <taxon>Brassicaceae</taxon>
        <taxon>Brassiceae</taxon>
        <taxon>Brassica</taxon>
    </lineage>
</organism>
<feature type="compositionally biased region" description="Low complexity" evidence="2">
    <location>
        <begin position="72"/>
        <end position="83"/>
    </location>
</feature>
<feature type="compositionally biased region" description="Basic and acidic residues" evidence="2">
    <location>
        <begin position="205"/>
        <end position="222"/>
    </location>
</feature>
<feature type="compositionally biased region" description="Basic and acidic residues" evidence="2">
    <location>
        <begin position="751"/>
        <end position="762"/>
    </location>
</feature>
<feature type="compositionally biased region" description="Low complexity" evidence="2">
    <location>
        <begin position="96"/>
        <end position="107"/>
    </location>
</feature>
<feature type="region of interest" description="Disordered" evidence="2">
    <location>
        <begin position="582"/>
        <end position="621"/>
    </location>
</feature>
<keyword evidence="1" id="KW-0862">Zinc</keyword>
<feature type="compositionally biased region" description="Basic residues" evidence="2">
    <location>
        <begin position="596"/>
        <end position="609"/>
    </location>
</feature>
<feature type="domain" description="C2H2-type" evidence="3">
    <location>
        <begin position="5"/>
        <end position="32"/>
    </location>
</feature>
<sequence>MEKEFVCKFCNKKFPSGKSLGGHIRIHSPQSSVHSDSFIGKNNNSKKRLVDQRALASHNYEGEKKMVMEMDTQSASETTTTSSGPAMIKRSKKQPSSESFSTVSWSSDPGIDQGSKDLMFLHLGRKDFNLPESSENNSEILETKSSSGELLKTPDKVAVGDDSDDSDNGSSDSDYFMSGPKKSDVSVGGSLRNTGVGSGFNSFKNGDELGVKEGGSKHELGKSKRVSPSYGSDSYEDKKNSKFHRSSDGGMVKKASGGDKNSKGHECPVCFKVYSSGQALGGHKRSHTIANQAQQRAKRNAADMQFGLYLPAEEDTMSTSHMNRPFLILLLLFVLLLLSTSLTAEENRPTSRNFPYRTHRHVPSVHHPYHVSPHGSCDSFSRPYARSMCLELQRIHRNSRKQPFSLPPPPPEIDPRYGVDKRLTNTMRVMLSLFLKHNPPRLWSRSQVNKRGLLHSPKPDLCQKMEQFKERKFVCKFCSKRFACGKSLGGHIRTHMNKENSADSDEDEHNKLRIDENGGQASYGLRENPKKNKKFVVQRDMMALKHQHQQQLLYCRECGKGFTSSKALCGHMACHSEREKIVMDSQSDTEASSSPIRRRSKRAVNHHHNHKDDAFVDDADEIEPEQEETALSLMMLSRDSSFKKAHNLVVNSLAESSDNNSVILETKSSSGEQLKILNVKNVEEFCKKDKLGGVDNGDVLYDSDNSDSGYFRNGPKKLDSDVSVDGFLKNNAFSNKNEWSGSGSGSGRSSTKYDLRQSKRGGDQLSLETDSCADTNRSIKKIHNSKPPMVKKPSGGVKKKSKGHECPICFRVFKSGQALGGHKRSHFIGSQDHRTLVIQQHHQVAHDMHTLIDLNLPAPIDE</sequence>
<evidence type="ECO:0000256" key="2">
    <source>
        <dbReference type="SAM" id="MobiDB-lite"/>
    </source>
</evidence>
<feature type="region of interest" description="Disordered" evidence="2">
    <location>
        <begin position="28"/>
        <end position="108"/>
    </location>
</feature>
<feature type="compositionally biased region" description="Polar residues" evidence="2">
    <location>
        <begin position="191"/>
        <end position="204"/>
    </location>
</feature>
<feature type="domain" description="C2H2-type" evidence="3">
    <location>
        <begin position="553"/>
        <end position="580"/>
    </location>
</feature>
<dbReference type="EMBL" id="JAGKQM010000009">
    <property type="protein sequence ID" value="KAH0911504.1"/>
    <property type="molecule type" value="Genomic_DNA"/>
</dbReference>
<dbReference type="InterPro" id="IPR036236">
    <property type="entry name" value="Znf_C2H2_sf"/>
</dbReference>
<dbReference type="SMART" id="SM00355">
    <property type="entry name" value="ZnF_C2H2"/>
    <property type="match status" value="5"/>
</dbReference>
<dbReference type="PROSITE" id="PS50157">
    <property type="entry name" value="ZINC_FINGER_C2H2_2"/>
    <property type="match status" value="5"/>
</dbReference>
<evidence type="ECO:0000259" key="3">
    <source>
        <dbReference type="PROSITE" id="PS50157"/>
    </source>
</evidence>
<accession>A0ABQ8C388</accession>
<feature type="domain" description="C2H2-type" evidence="3">
    <location>
        <begin position="265"/>
        <end position="292"/>
    </location>
</feature>
<keyword evidence="5" id="KW-1185">Reference proteome</keyword>
<dbReference type="InterPro" id="IPR013087">
    <property type="entry name" value="Znf_C2H2_type"/>
</dbReference>
<dbReference type="Pfam" id="PF13912">
    <property type="entry name" value="zf-C2H2_6"/>
    <property type="match status" value="5"/>
</dbReference>
<name>A0ABQ8C388_BRANA</name>
<dbReference type="Proteomes" id="UP000824890">
    <property type="component" value="Unassembled WGS sequence"/>
</dbReference>
<feature type="region of interest" description="Disordered" evidence="2">
    <location>
        <begin position="738"/>
        <end position="770"/>
    </location>
</feature>
<dbReference type="SUPFAM" id="SSF57667">
    <property type="entry name" value="beta-beta-alpha zinc fingers"/>
    <property type="match status" value="3"/>
</dbReference>
<evidence type="ECO:0000313" key="4">
    <source>
        <dbReference type="EMBL" id="KAH0911504.1"/>
    </source>
</evidence>
<feature type="domain" description="C2H2-type" evidence="3">
    <location>
        <begin position="473"/>
        <end position="500"/>
    </location>
</feature>
<dbReference type="Gene3D" id="3.30.160.60">
    <property type="entry name" value="Classic Zinc Finger"/>
    <property type="match status" value="1"/>
</dbReference>
<dbReference type="PANTHER" id="PTHR46869:SF21">
    <property type="entry name" value="C2H2-TYPE DOMAIN-CONTAINING PROTEIN"/>
    <property type="match status" value="1"/>
</dbReference>
<feature type="compositionally biased region" description="Polar residues" evidence="2">
    <location>
        <begin position="131"/>
        <end position="148"/>
    </location>
</feature>
<proteinExistence type="predicted"/>
<keyword evidence="1" id="KW-0479">Metal-binding</keyword>
<feature type="compositionally biased region" description="Polar residues" evidence="2">
    <location>
        <begin position="584"/>
        <end position="595"/>
    </location>
</feature>
<feature type="compositionally biased region" description="Polar residues" evidence="2">
    <location>
        <begin position="28"/>
        <end position="43"/>
    </location>
</feature>
<gene>
    <name evidence="4" type="ORF">HID58_034825</name>
</gene>
<dbReference type="PANTHER" id="PTHR46869">
    <property type="entry name" value="C2H2-LIKE ZINC FINGER PROTEIN"/>
    <property type="match status" value="1"/>
</dbReference>
<evidence type="ECO:0000256" key="1">
    <source>
        <dbReference type="PROSITE-ProRule" id="PRU00042"/>
    </source>
</evidence>
<keyword evidence="1" id="KW-0863">Zinc-finger</keyword>
<feature type="domain" description="C2H2-type" evidence="3">
    <location>
        <begin position="804"/>
        <end position="826"/>
    </location>
</feature>
<evidence type="ECO:0000313" key="5">
    <source>
        <dbReference type="Proteomes" id="UP000824890"/>
    </source>
</evidence>
<protein>
    <recommendedName>
        <fullName evidence="3">C2H2-type domain-containing protein</fullName>
    </recommendedName>
</protein>
<dbReference type="PROSITE" id="PS00028">
    <property type="entry name" value="ZINC_FINGER_C2H2_1"/>
    <property type="match status" value="5"/>
</dbReference>
<comment type="caution">
    <text evidence="4">The sequence shown here is derived from an EMBL/GenBank/DDBJ whole genome shotgun (WGS) entry which is preliminary data.</text>
</comment>